<dbReference type="Proteomes" id="UP000006672">
    <property type="component" value="Unassembled WGS sequence"/>
</dbReference>
<keyword evidence="3" id="KW-1185">Reference proteome</keyword>
<sequence>MPEKPKDFQTTKLEKFDKHMNKPIQAIKKLKDHFHKLSKKNKSVTAGTILPVTRTVDNNTSKTTNASRTTDTSRSVIFHSVESTRNNESSHESFINRNVEQVESHNIKENDKNVELIGKKTDITNEKSLMNSQKSPPNGNVRSSSSFLMDSDKIEAIKIKSPVEVKVENLSDNAIEQQLASLNQRLKILIDENEMIKKHEEQLFMTKNQILARIDVLKKQISGAMDHYRIIAHSCREKIEREEILQNEMLMDLKERVDKLNDMCTDINNQADDMIVTLNTYNAGKSDALYMITACSVDFIVRFFQQIYTTIISITKHSTKVLLVTTNSISPNTISKREEN</sequence>
<name>A0A4E9FQI8_BRUMA</name>
<dbReference type="AlphaFoldDB" id="A0A4E9FQI8"/>
<reference evidence="3" key="1">
    <citation type="journal article" date="2007" name="Science">
        <title>Draft genome of the filarial nematode parasite Brugia malayi.</title>
        <authorList>
            <person name="Ghedin E."/>
            <person name="Wang S."/>
            <person name="Spiro D."/>
            <person name="Caler E."/>
            <person name="Zhao Q."/>
            <person name="Crabtree J."/>
            <person name="Allen J.E."/>
            <person name="Delcher A.L."/>
            <person name="Guiliano D.B."/>
            <person name="Miranda-Saavedra D."/>
            <person name="Angiuoli S.V."/>
            <person name="Creasy T."/>
            <person name="Amedeo P."/>
            <person name="Haas B."/>
            <person name="El-Sayed N.M."/>
            <person name="Wortman J.R."/>
            <person name="Feldblyum T."/>
            <person name="Tallon L."/>
            <person name="Schatz M."/>
            <person name="Shumway M."/>
            <person name="Koo H."/>
            <person name="Salzberg S.L."/>
            <person name="Schobel S."/>
            <person name="Pertea M."/>
            <person name="Pop M."/>
            <person name="White O."/>
            <person name="Barton G.J."/>
            <person name="Carlow C.K."/>
            <person name="Crawford M.J."/>
            <person name="Daub J."/>
            <person name="Dimmic M.W."/>
            <person name="Estes C.F."/>
            <person name="Foster J.M."/>
            <person name="Ganatra M."/>
            <person name="Gregory W.F."/>
            <person name="Johnson N.M."/>
            <person name="Jin J."/>
            <person name="Komuniecki R."/>
            <person name="Korf I."/>
            <person name="Kumar S."/>
            <person name="Laney S."/>
            <person name="Li B.W."/>
            <person name="Li W."/>
            <person name="Lindblom T.H."/>
            <person name="Lustigman S."/>
            <person name="Ma D."/>
            <person name="Maina C.V."/>
            <person name="Martin D.M."/>
            <person name="McCarter J.P."/>
            <person name="McReynolds L."/>
            <person name="Mitreva M."/>
            <person name="Nutman T.B."/>
            <person name="Parkinson J."/>
            <person name="Peregrin-Alvarez J.M."/>
            <person name="Poole C."/>
            <person name="Ren Q."/>
            <person name="Saunders L."/>
            <person name="Sluder A.E."/>
            <person name="Smith K."/>
            <person name="Stanke M."/>
            <person name="Unnasch T.R."/>
            <person name="Ware J."/>
            <person name="Wei A.D."/>
            <person name="Weil G."/>
            <person name="Williams D.J."/>
            <person name="Zhang Y."/>
            <person name="Williams S.A."/>
            <person name="Fraser-Liggett C."/>
            <person name="Slatko B."/>
            <person name="Blaxter M.L."/>
            <person name="Scott A.L."/>
        </authorList>
    </citation>
    <scope>NUCLEOTIDE SEQUENCE</scope>
    <source>
        <strain evidence="3">FR3</strain>
    </source>
</reference>
<accession>A0A4E9FQI8</accession>
<dbReference type="RefSeq" id="XP_042938221.1">
    <property type="nucleotide sequence ID" value="XM_043082287.1"/>
</dbReference>
<protein>
    <submittedName>
        <fullName evidence="4">BMA-MLT-11, isoform b</fullName>
    </submittedName>
    <submittedName>
        <fullName evidence="2">Kunitz/Bovine pancreatic trypsin inhibitor domain containing protein</fullName>
    </submittedName>
</protein>
<reference evidence="2" key="2">
    <citation type="submission" date="2019-04" db="EMBL/GenBank/DDBJ databases">
        <authorList>
            <person name="Howe K."/>
            <person name="Paulini M."/>
            <person name="Williams G."/>
        </authorList>
    </citation>
    <scope>NUCLEOTIDE SEQUENCE [LARGE SCALE GENOMIC DNA]</scope>
    <source>
        <strain evidence="2">FR3</strain>
    </source>
</reference>
<dbReference type="CTD" id="6095648"/>
<dbReference type="EMBL" id="CAAKNF010000195">
    <property type="protein sequence ID" value="VIO99130.1"/>
    <property type="molecule type" value="Genomic_DNA"/>
</dbReference>
<feature type="coiled-coil region" evidence="1">
    <location>
        <begin position="172"/>
        <end position="199"/>
    </location>
</feature>
<keyword evidence="1" id="KW-0175">Coiled coil</keyword>
<organism evidence="2">
    <name type="scientific">Brugia malayi</name>
    <name type="common">Filarial nematode worm</name>
    <dbReference type="NCBI Taxonomy" id="6279"/>
    <lineage>
        <taxon>Eukaryota</taxon>
        <taxon>Metazoa</taxon>
        <taxon>Ecdysozoa</taxon>
        <taxon>Nematoda</taxon>
        <taxon>Chromadorea</taxon>
        <taxon>Rhabditida</taxon>
        <taxon>Spirurina</taxon>
        <taxon>Spiruromorpha</taxon>
        <taxon>Filarioidea</taxon>
        <taxon>Onchocercidae</taxon>
        <taxon>Brugia</taxon>
    </lineage>
</organism>
<dbReference type="OrthoDB" id="5860420at2759"/>
<dbReference type="WBParaSite" id="Bm6109b.1">
    <property type="protein sequence ID" value="Bm6109b.1"/>
    <property type="gene ID" value="WBGene00226370"/>
</dbReference>
<reference evidence="4" key="3">
    <citation type="submission" date="2022-04" db="UniProtKB">
        <authorList>
            <consortium name="WormBaseParasite"/>
        </authorList>
    </citation>
    <scope>IDENTIFICATION</scope>
</reference>
<evidence type="ECO:0000313" key="2">
    <source>
        <dbReference type="EMBL" id="VIO99130.1"/>
    </source>
</evidence>
<evidence type="ECO:0000313" key="4">
    <source>
        <dbReference type="WBParaSite" id="Bm6109b.1"/>
    </source>
</evidence>
<dbReference type="GeneID" id="66059989"/>
<accession>A0A8L7TC48</accession>
<proteinExistence type="predicted"/>
<dbReference type="KEGG" id="bmy:BM_BM6109b"/>
<evidence type="ECO:0000313" key="3">
    <source>
        <dbReference type="Proteomes" id="UP000006672"/>
    </source>
</evidence>
<evidence type="ECO:0000256" key="1">
    <source>
        <dbReference type="SAM" id="Coils"/>
    </source>
</evidence>
<gene>
    <name evidence="2" type="primary">Bma-mlt-11</name>
    <name evidence="2" type="ORF">BM_BM6109</name>
</gene>